<feature type="repeat" description="PPR" evidence="8">
    <location>
        <begin position="458"/>
        <end position="492"/>
    </location>
</feature>
<dbReference type="Gene3D" id="3.40.30.10">
    <property type="entry name" value="Glutaredoxin"/>
    <property type="match status" value="1"/>
</dbReference>
<evidence type="ECO:0000313" key="12">
    <source>
        <dbReference type="Proteomes" id="UP001370490"/>
    </source>
</evidence>
<dbReference type="InterPro" id="IPR036282">
    <property type="entry name" value="Glutathione-S-Trfase_C_sf"/>
</dbReference>
<feature type="repeat" description="PPR" evidence="8">
    <location>
        <begin position="598"/>
        <end position="632"/>
    </location>
</feature>
<dbReference type="SUPFAM" id="SSF47616">
    <property type="entry name" value="GST C-terminal domain-like"/>
    <property type="match status" value="1"/>
</dbReference>
<dbReference type="CDD" id="cd03185">
    <property type="entry name" value="GST_C_Tau"/>
    <property type="match status" value="1"/>
</dbReference>
<dbReference type="Pfam" id="PF13410">
    <property type="entry name" value="GST_C_2"/>
    <property type="match status" value="1"/>
</dbReference>
<dbReference type="PROSITE" id="PS50405">
    <property type="entry name" value="GST_CTER"/>
    <property type="match status" value="1"/>
</dbReference>
<evidence type="ECO:0000256" key="4">
    <source>
        <dbReference type="ARBA" id="ARBA00022679"/>
    </source>
</evidence>
<dbReference type="PROSITE" id="PS50404">
    <property type="entry name" value="GST_NTER"/>
    <property type="match status" value="1"/>
</dbReference>
<feature type="repeat" description="PPR" evidence="8">
    <location>
        <begin position="668"/>
        <end position="702"/>
    </location>
</feature>
<dbReference type="Pfam" id="PF01535">
    <property type="entry name" value="PPR"/>
    <property type="match status" value="1"/>
</dbReference>
<accession>A0AAN8UWM9</accession>
<keyword evidence="5" id="KW-0677">Repeat</keyword>
<organism evidence="11 12">
    <name type="scientific">Dillenia turbinata</name>
    <dbReference type="NCBI Taxonomy" id="194707"/>
    <lineage>
        <taxon>Eukaryota</taxon>
        <taxon>Viridiplantae</taxon>
        <taxon>Streptophyta</taxon>
        <taxon>Embryophyta</taxon>
        <taxon>Tracheophyta</taxon>
        <taxon>Spermatophyta</taxon>
        <taxon>Magnoliopsida</taxon>
        <taxon>eudicotyledons</taxon>
        <taxon>Gunneridae</taxon>
        <taxon>Pentapetalae</taxon>
        <taxon>Dilleniales</taxon>
        <taxon>Dilleniaceae</taxon>
        <taxon>Dillenia</taxon>
    </lineage>
</organism>
<feature type="domain" description="GST C-terminal" evidence="10">
    <location>
        <begin position="804"/>
        <end position="934"/>
    </location>
</feature>
<evidence type="ECO:0000313" key="11">
    <source>
        <dbReference type="EMBL" id="KAK6922089.1"/>
    </source>
</evidence>
<dbReference type="PANTHER" id="PTHR47932:SF51">
    <property type="entry name" value="PENTACOTRIPEPTIDE-REPEAT REGION OF PRORP DOMAIN-CONTAINING PROTEIN"/>
    <property type="match status" value="1"/>
</dbReference>
<evidence type="ECO:0000256" key="1">
    <source>
        <dbReference type="ARBA" id="ARBA00007626"/>
    </source>
</evidence>
<dbReference type="SFLD" id="SFLDG01152">
    <property type="entry name" value="Main.3:_Omega-_and_Tau-like"/>
    <property type="match status" value="1"/>
</dbReference>
<feature type="repeat" description="PPR" evidence="8">
    <location>
        <begin position="318"/>
        <end position="352"/>
    </location>
</feature>
<evidence type="ECO:0000259" key="10">
    <source>
        <dbReference type="PROSITE" id="PS50405"/>
    </source>
</evidence>
<dbReference type="Gene3D" id="1.20.1050.10">
    <property type="match status" value="1"/>
</dbReference>
<keyword evidence="3" id="KW-0216">Detoxification</keyword>
<dbReference type="AlphaFoldDB" id="A0AAN8UWM9"/>
<feature type="domain" description="GST N-terminal" evidence="9">
    <location>
        <begin position="665"/>
        <end position="798"/>
    </location>
</feature>
<dbReference type="SUPFAM" id="SSF48452">
    <property type="entry name" value="TPR-like"/>
    <property type="match status" value="1"/>
</dbReference>
<comment type="similarity">
    <text evidence="6">Belongs to the GST superfamily. Tau family.</text>
</comment>
<dbReference type="Proteomes" id="UP001370490">
    <property type="component" value="Unassembled WGS sequence"/>
</dbReference>
<evidence type="ECO:0000256" key="5">
    <source>
        <dbReference type="ARBA" id="ARBA00022737"/>
    </source>
</evidence>
<keyword evidence="4" id="KW-0808">Transferase</keyword>
<feature type="repeat" description="PPR" evidence="8">
    <location>
        <begin position="283"/>
        <end position="317"/>
    </location>
</feature>
<dbReference type="Pfam" id="PF02798">
    <property type="entry name" value="GST_N"/>
    <property type="match status" value="1"/>
</dbReference>
<dbReference type="GO" id="GO:0006749">
    <property type="term" value="P:glutathione metabolic process"/>
    <property type="evidence" value="ECO:0007669"/>
    <property type="project" value="InterPro"/>
</dbReference>
<dbReference type="FunFam" id="1.25.40.10:FF:000558">
    <property type="entry name" value="Pentatricopeptide repeat-containing protein At5g39710"/>
    <property type="match status" value="2"/>
</dbReference>
<dbReference type="InterPro" id="IPR045074">
    <property type="entry name" value="GST_C_Tau"/>
</dbReference>
<dbReference type="Pfam" id="PF12854">
    <property type="entry name" value="PPR_1"/>
    <property type="match status" value="1"/>
</dbReference>
<evidence type="ECO:0000256" key="6">
    <source>
        <dbReference type="ARBA" id="ARBA00025743"/>
    </source>
</evidence>
<dbReference type="GO" id="GO:0009407">
    <property type="term" value="P:toxin catabolic process"/>
    <property type="evidence" value="ECO:0007669"/>
    <property type="project" value="UniProtKB-ARBA"/>
</dbReference>
<name>A0AAN8UWM9_9MAGN</name>
<dbReference type="EC" id="2.5.1.18" evidence="2"/>
<dbReference type="InterPro" id="IPR045073">
    <property type="entry name" value="Omega/Tau-like"/>
</dbReference>
<evidence type="ECO:0000256" key="2">
    <source>
        <dbReference type="ARBA" id="ARBA00012452"/>
    </source>
</evidence>
<evidence type="ECO:0000256" key="8">
    <source>
        <dbReference type="PROSITE-ProRule" id="PRU00708"/>
    </source>
</evidence>
<dbReference type="NCBIfam" id="TIGR00756">
    <property type="entry name" value="PPR"/>
    <property type="match status" value="13"/>
</dbReference>
<keyword evidence="12" id="KW-1185">Reference proteome</keyword>
<gene>
    <name evidence="11" type="ORF">RJ641_012596</name>
</gene>
<comment type="caution">
    <text evidence="11">The sequence shown here is derived from an EMBL/GenBank/DDBJ whole genome shotgun (WGS) entry which is preliminary data.</text>
</comment>
<dbReference type="InterPro" id="IPR011990">
    <property type="entry name" value="TPR-like_helical_dom_sf"/>
</dbReference>
<feature type="repeat" description="PPR" evidence="8">
    <location>
        <begin position="633"/>
        <end position="667"/>
    </location>
</feature>
<dbReference type="InterPro" id="IPR036249">
    <property type="entry name" value="Thioredoxin-like_sf"/>
</dbReference>
<dbReference type="EMBL" id="JBAMMX010000019">
    <property type="protein sequence ID" value="KAK6922089.1"/>
    <property type="molecule type" value="Genomic_DNA"/>
</dbReference>
<comment type="similarity">
    <text evidence="1">Belongs to the PPR family. P subfamily.</text>
</comment>
<dbReference type="SFLD" id="SFLDG00358">
    <property type="entry name" value="Main_(cytGST)"/>
    <property type="match status" value="1"/>
</dbReference>
<evidence type="ECO:0000259" key="9">
    <source>
        <dbReference type="PROSITE" id="PS50404"/>
    </source>
</evidence>
<feature type="repeat" description="PPR" evidence="8">
    <location>
        <begin position="248"/>
        <end position="282"/>
    </location>
</feature>
<reference evidence="11 12" key="1">
    <citation type="submission" date="2023-12" db="EMBL/GenBank/DDBJ databases">
        <title>A high-quality genome assembly for Dillenia turbinata (Dilleniales).</title>
        <authorList>
            <person name="Chanderbali A."/>
        </authorList>
    </citation>
    <scope>NUCLEOTIDE SEQUENCE [LARGE SCALE GENOMIC DNA]</scope>
    <source>
        <strain evidence="11">LSX21</strain>
        <tissue evidence="11">Leaf</tissue>
    </source>
</reference>
<feature type="repeat" description="PPR" evidence="8">
    <location>
        <begin position="388"/>
        <end position="422"/>
    </location>
</feature>
<evidence type="ECO:0000256" key="7">
    <source>
        <dbReference type="ARBA" id="ARBA00047960"/>
    </source>
</evidence>
<dbReference type="Gene3D" id="1.25.40.10">
    <property type="entry name" value="Tetratricopeptide repeat domain"/>
    <property type="match status" value="5"/>
</dbReference>
<feature type="repeat" description="PPR" evidence="8">
    <location>
        <begin position="563"/>
        <end position="597"/>
    </location>
</feature>
<dbReference type="FunFam" id="1.20.1050.10:FF:000016">
    <property type="entry name" value="Glutathione S-transferase U9"/>
    <property type="match status" value="1"/>
</dbReference>
<dbReference type="InterPro" id="IPR040079">
    <property type="entry name" value="Glutathione_S-Trfase"/>
</dbReference>
<dbReference type="GO" id="GO:0003729">
    <property type="term" value="F:mRNA binding"/>
    <property type="evidence" value="ECO:0007669"/>
    <property type="project" value="TreeGrafter"/>
</dbReference>
<dbReference type="InterPro" id="IPR002885">
    <property type="entry name" value="PPR_rpt"/>
</dbReference>
<dbReference type="SUPFAM" id="SSF52833">
    <property type="entry name" value="Thioredoxin-like"/>
    <property type="match status" value="1"/>
</dbReference>
<sequence>MNRSVIISSSIRSSNFISHKIKLDFSPNHSLFCIFPSFFSTDHRPFPDYSPKKPTIRDTELVNRITTVIKQRRSESLRKVLKSYESSFKTDHFIWVLMNIKNDYRLCLDFFDWACLRREPNLESRCIVIQLAVASKDAKMAHELMRDSWEKSSFDACHSFKHFFERLIYTYKDWGSNSMVFDIFFQVLVEIGMLSEARKVIDKMLNYGLVISVDSRNLYLSHLSNDVDGLKCALGVFVEFLKLGVHWNTMSHNIVIHVLCRLGKVREAHSLMVMMEIRGCMPDVVSYSTIIDGYCHGNELQIVMRLIEEMQIKGLKPNPFTYNSIILLLCKSEKLVDAERVLREMMSQRIVPDNVVYTTLINGFCKIGNFAAACRLFDEMQRLRIAPDLVTCTAIVCGLCQIGKISDADDLFKEMQSKGLIPDEVTYTALIDGYCKVGKMKEAFSLHNRMVEIGLTPNVVTYTTLADGLCKQGELETANELLHEICRKGIELNLCTYNSLLNGLCKAGNIAQAVKLMEDMEVGEFNPDTVTYTTLMDAYCKLGEMDKAYELLRRMLDKGLQPTIVTFNVLMNGFCLSGMLDEGEKLLCWMLEKGIMPNVTTYNSLMKQYCIRNNMRSTTDIYKGMCARGVMPDENTYNILIRGHSRARNMKEAWYLHKEMVGRGFKLTVGSYNALIKGFVKKKKFAEAMELFEEMRREGLVADKELYSIFADIRYDEGNLDMTLELCDEVIETCLMTFEMPTSPSVGTLLMAYFMRDKLYIQSNPVHKKVPVLIHGDKPVCESLVIVEYIDEVWSSGPSILPSDPYDRATARFWAAYVDEKWFKSFTGTARVEGEEKAALLEQVREGLALLEEAFPKSSKGKDFFGGDQLGYLDLALGCHLAWVRVSETVNGIKLIHEATTPHLAKWAEKFCAHSAVKDVMPQTEKLLEFYKEISTKIKAAASTQN</sequence>
<feature type="repeat" description="PPR" evidence="8">
    <location>
        <begin position="353"/>
        <end position="387"/>
    </location>
</feature>
<feature type="repeat" description="PPR" evidence="8">
    <location>
        <begin position="493"/>
        <end position="527"/>
    </location>
</feature>
<dbReference type="SFLD" id="SFLDS00019">
    <property type="entry name" value="Glutathione_Transferase_(cytos"/>
    <property type="match status" value="1"/>
</dbReference>
<dbReference type="InterPro" id="IPR004045">
    <property type="entry name" value="Glutathione_S-Trfase_N"/>
</dbReference>
<evidence type="ECO:0000256" key="3">
    <source>
        <dbReference type="ARBA" id="ARBA00022575"/>
    </source>
</evidence>
<dbReference type="PANTHER" id="PTHR47932">
    <property type="entry name" value="ATPASE EXPRESSION PROTEIN 3"/>
    <property type="match status" value="1"/>
</dbReference>
<proteinExistence type="inferred from homology"/>
<dbReference type="GO" id="GO:0004364">
    <property type="term" value="F:glutathione transferase activity"/>
    <property type="evidence" value="ECO:0007669"/>
    <property type="project" value="UniProtKB-EC"/>
</dbReference>
<comment type="catalytic activity">
    <reaction evidence="7">
        <text>RX + glutathione = an S-substituted glutathione + a halide anion + H(+)</text>
        <dbReference type="Rhea" id="RHEA:16437"/>
        <dbReference type="ChEBI" id="CHEBI:15378"/>
        <dbReference type="ChEBI" id="CHEBI:16042"/>
        <dbReference type="ChEBI" id="CHEBI:17792"/>
        <dbReference type="ChEBI" id="CHEBI:57925"/>
        <dbReference type="ChEBI" id="CHEBI:90779"/>
        <dbReference type="EC" id="2.5.1.18"/>
    </reaction>
</comment>
<feature type="repeat" description="PPR" evidence="8">
    <location>
        <begin position="423"/>
        <end position="457"/>
    </location>
</feature>
<dbReference type="InterPro" id="IPR010987">
    <property type="entry name" value="Glutathione-S-Trfase_C-like"/>
</dbReference>
<protein>
    <recommendedName>
        <fullName evidence="2">glutathione transferase</fullName>
        <ecNumber evidence="2">2.5.1.18</ecNumber>
    </recommendedName>
</protein>
<dbReference type="PROSITE" id="PS51375">
    <property type="entry name" value="PPR"/>
    <property type="match status" value="13"/>
</dbReference>
<dbReference type="Pfam" id="PF13041">
    <property type="entry name" value="PPR_2"/>
    <property type="match status" value="6"/>
</dbReference>
<feature type="repeat" description="PPR" evidence="8">
    <location>
        <begin position="528"/>
        <end position="562"/>
    </location>
</feature>